<evidence type="ECO:0000256" key="1">
    <source>
        <dbReference type="ARBA" id="ARBA00010134"/>
    </source>
</evidence>
<evidence type="ECO:0000256" key="5">
    <source>
        <dbReference type="RuleBase" id="RU003971"/>
    </source>
</evidence>
<comment type="similarity">
    <text evidence="1 5">Belongs to the peptidase C14A family.</text>
</comment>
<dbReference type="SUPFAM" id="SSF52129">
    <property type="entry name" value="Caspase-like"/>
    <property type="match status" value="1"/>
</dbReference>
<dbReference type="InterPro" id="IPR015917">
    <property type="entry name" value="Pept_C14A"/>
</dbReference>
<dbReference type="GO" id="GO:0004197">
    <property type="term" value="F:cysteine-type endopeptidase activity"/>
    <property type="evidence" value="ECO:0007669"/>
    <property type="project" value="InterPro"/>
</dbReference>
<dbReference type="SUPFAM" id="SSF48403">
    <property type="entry name" value="Ankyrin repeat"/>
    <property type="match status" value="2"/>
</dbReference>
<dbReference type="Gene3D" id="1.25.40.20">
    <property type="entry name" value="Ankyrin repeat-containing domain"/>
    <property type="match status" value="4"/>
</dbReference>
<dbReference type="InterPro" id="IPR036770">
    <property type="entry name" value="Ankyrin_rpt-contain_sf"/>
</dbReference>
<sequence length="829" mass="93875">MSQLDKLPRQSKAAYDGDLQELKKYIRTHGIRGANFFDKITEMTLLGLAVMSDNPEVVRFLLQKKADPNSQRGGGGCTPLILAASFGKLKAAKILVDEREQFDVNISVQDKNQEFNALMYCCDNRSEDRAKDIVLARWLINADIDLGKRDKNRRTALHIAIENNAVEIAKMIIESDKCKLTVCDENGSTPLILASKLKSIIITELLLERMKEGIDKVSTDGETAFTMAGRCGGVRHLKLLKEANADIEHRNRAGMTALDIARLRGRQDIVRYLEKLYKDKRSQSQIVRQLTDLRSDPSLLGNLYKLIQNNCRDQFKKLLGTVYNVDSFGDEQQCSLLMTAARFNRVRMIQDLFDARAHVDLRDTNGMTALHHAVEANSQDSVLKLLQCGADPNCMEDENGHTPLMLCSIRRRCRKQIVTHLLKHRSNVFLECNSGNSAAHLAVHFQNAQFLQLLLEERGDACLGCKNSDGKTPLHLAVELDQKEALRVFLFYCEADEPNYLEDTDANGNTAFTLAAEKGHLDMVQLLAKAGANFNHKNRFNQRAIDLAEENGHHLVVDFIKKLMRTWRYPAMITGASYRGIVVFISIWSDEAHRVAIEYDQNRLLNLFQTNLRYKFRLISNPTAKELRSAMQDVGKEDHSSKASFICIVSAHGRSDMDTRRTYISGRNPTNPATESAGKKLISVENLIDPITSCPSLRGKPKVFFIQACRCLQKDLRAQAIKTPPRGARQTNQRDLSDLLEVYSTSQGDASFRHQRGTVFIENLCRFISDYRRRLHLKEIVDKLAAHMADTPIVEKPDGTKMYQTIETRGSLAKQMYFHDDEIQKRRTA</sequence>
<dbReference type="EMBL" id="NIVC01001427">
    <property type="protein sequence ID" value="PAA68042.1"/>
    <property type="molecule type" value="Genomic_DNA"/>
</dbReference>
<evidence type="ECO:0008006" key="10">
    <source>
        <dbReference type="Google" id="ProtNLM"/>
    </source>
</evidence>
<organism evidence="8 9">
    <name type="scientific">Macrostomum lignano</name>
    <dbReference type="NCBI Taxonomy" id="282301"/>
    <lineage>
        <taxon>Eukaryota</taxon>
        <taxon>Metazoa</taxon>
        <taxon>Spiralia</taxon>
        <taxon>Lophotrochozoa</taxon>
        <taxon>Platyhelminthes</taxon>
        <taxon>Rhabditophora</taxon>
        <taxon>Macrostomorpha</taxon>
        <taxon>Macrostomida</taxon>
        <taxon>Macrostomidae</taxon>
        <taxon>Macrostomum</taxon>
    </lineage>
</organism>
<name>A0A267F4T5_9PLAT</name>
<protein>
    <recommendedName>
        <fullName evidence="10">ANK_REP_REGION domain-containing protein</fullName>
    </recommendedName>
</protein>
<dbReference type="InterPro" id="IPR029030">
    <property type="entry name" value="Caspase-like_dom_sf"/>
</dbReference>
<dbReference type="Pfam" id="PF00656">
    <property type="entry name" value="Peptidase_C14"/>
    <property type="match status" value="1"/>
</dbReference>
<evidence type="ECO:0000313" key="8">
    <source>
        <dbReference type="EMBL" id="PAA68042.1"/>
    </source>
</evidence>
<dbReference type="Pfam" id="PF12796">
    <property type="entry name" value="Ank_2"/>
    <property type="match status" value="4"/>
</dbReference>
<dbReference type="PROSITE" id="PS50297">
    <property type="entry name" value="ANK_REP_REGION"/>
    <property type="match status" value="3"/>
</dbReference>
<dbReference type="Gene3D" id="3.40.50.1460">
    <property type="match status" value="1"/>
</dbReference>
<dbReference type="PROSITE" id="PS50207">
    <property type="entry name" value="CASPASE_P10"/>
    <property type="match status" value="1"/>
</dbReference>
<dbReference type="GO" id="GO:0006508">
    <property type="term" value="P:proteolysis"/>
    <property type="evidence" value="ECO:0007669"/>
    <property type="project" value="InterPro"/>
</dbReference>
<feature type="domain" description="Caspase family p20" evidence="7">
    <location>
        <begin position="611"/>
        <end position="710"/>
    </location>
</feature>
<feature type="repeat" description="ANK" evidence="4">
    <location>
        <begin position="507"/>
        <end position="539"/>
    </location>
</feature>
<feature type="repeat" description="ANK" evidence="4">
    <location>
        <begin position="365"/>
        <end position="397"/>
    </location>
</feature>
<evidence type="ECO:0000259" key="6">
    <source>
        <dbReference type="PROSITE" id="PS50207"/>
    </source>
</evidence>
<evidence type="ECO:0000256" key="4">
    <source>
        <dbReference type="PROSITE-ProRule" id="PRU00023"/>
    </source>
</evidence>
<accession>A0A267F4T5</accession>
<evidence type="ECO:0000313" key="9">
    <source>
        <dbReference type="Proteomes" id="UP000215902"/>
    </source>
</evidence>
<dbReference type="InterPro" id="IPR002110">
    <property type="entry name" value="Ankyrin_rpt"/>
</dbReference>
<dbReference type="PANTHER" id="PTHR24198:SF165">
    <property type="entry name" value="ANKYRIN REPEAT-CONTAINING PROTEIN-RELATED"/>
    <property type="match status" value="1"/>
</dbReference>
<dbReference type="Pfam" id="PF00023">
    <property type="entry name" value="Ank"/>
    <property type="match status" value="1"/>
</dbReference>
<dbReference type="SMART" id="SM00115">
    <property type="entry name" value="CASc"/>
    <property type="match status" value="1"/>
</dbReference>
<reference evidence="8 9" key="1">
    <citation type="submission" date="2017-06" db="EMBL/GenBank/DDBJ databases">
        <title>A platform for efficient transgenesis in Macrostomum lignano, a flatworm model organism for stem cell research.</title>
        <authorList>
            <person name="Berezikov E."/>
        </authorList>
    </citation>
    <scope>NUCLEOTIDE SEQUENCE [LARGE SCALE GENOMIC DNA]</scope>
    <source>
        <strain evidence="8">DV1</strain>
        <tissue evidence="8">Whole organism</tissue>
    </source>
</reference>
<dbReference type="OrthoDB" id="6143579at2759"/>
<gene>
    <name evidence="8" type="ORF">BOX15_Mlig019599g1</name>
</gene>
<keyword evidence="3 4" id="KW-0040">ANK repeat</keyword>
<keyword evidence="9" id="KW-1185">Reference proteome</keyword>
<feature type="domain" description="Caspase family p10" evidence="6">
    <location>
        <begin position="737"/>
        <end position="820"/>
    </location>
</feature>
<dbReference type="InterPro" id="IPR011600">
    <property type="entry name" value="Pept_C14_caspase"/>
</dbReference>
<evidence type="ECO:0000259" key="7">
    <source>
        <dbReference type="PROSITE" id="PS50208"/>
    </source>
</evidence>
<evidence type="ECO:0000256" key="2">
    <source>
        <dbReference type="ARBA" id="ARBA00022737"/>
    </source>
</evidence>
<dbReference type="InterPro" id="IPR002138">
    <property type="entry name" value="Pept_C14_p10"/>
</dbReference>
<feature type="repeat" description="ANK" evidence="4">
    <location>
        <begin position="469"/>
        <end position="490"/>
    </location>
</feature>
<dbReference type="PROSITE" id="PS50208">
    <property type="entry name" value="CASPASE_P20"/>
    <property type="match status" value="1"/>
</dbReference>
<dbReference type="STRING" id="282301.A0A267F4T5"/>
<evidence type="ECO:0000256" key="3">
    <source>
        <dbReference type="ARBA" id="ARBA00023043"/>
    </source>
</evidence>
<comment type="caution">
    <text evidence="8">The sequence shown here is derived from an EMBL/GenBank/DDBJ whole genome shotgun (WGS) entry which is preliminary data.</text>
</comment>
<proteinExistence type="inferred from homology"/>
<dbReference type="PANTHER" id="PTHR24198">
    <property type="entry name" value="ANKYRIN REPEAT AND PROTEIN KINASE DOMAIN-CONTAINING PROTEIN"/>
    <property type="match status" value="1"/>
</dbReference>
<dbReference type="AlphaFoldDB" id="A0A267F4T5"/>
<dbReference type="PROSITE" id="PS50088">
    <property type="entry name" value="ANK_REPEAT"/>
    <property type="match status" value="3"/>
</dbReference>
<dbReference type="InterPro" id="IPR001309">
    <property type="entry name" value="Pept_C14_p20"/>
</dbReference>
<dbReference type="Proteomes" id="UP000215902">
    <property type="component" value="Unassembled WGS sequence"/>
</dbReference>
<dbReference type="SMART" id="SM00248">
    <property type="entry name" value="ANK"/>
    <property type="match status" value="13"/>
</dbReference>
<keyword evidence="2" id="KW-0677">Repeat</keyword>